<proteinExistence type="predicted"/>
<evidence type="ECO:0000256" key="1">
    <source>
        <dbReference type="SAM" id="MobiDB-lite"/>
    </source>
</evidence>
<dbReference type="PANTHER" id="PTHR12917:SF18">
    <property type="entry name" value="DNA DAMAGE-INDUCIBLE PROTEIN 1-LIKE"/>
    <property type="match status" value="1"/>
</dbReference>
<organism evidence="2">
    <name type="scientific">Solanum chilense</name>
    <name type="common">Tomato</name>
    <name type="synonym">Lycopersicon chilense</name>
    <dbReference type="NCBI Taxonomy" id="4083"/>
    <lineage>
        <taxon>Eukaryota</taxon>
        <taxon>Viridiplantae</taxon>
        <taxon>Streptophyta</taxon>
        <taxon>Embryophyta</taxon>
        <taxon>Tracheophyta</taxon>
        <taxon>Spermatophyta</taxon>
        <taxon>Magnoliopsida</taxon>
        <taxon>eudicotyledons</taxon>
        <taxon>Gunneridae</taxon>
        <taxon>Pentapetalae</taxon>
        <taxon>asterids</taxon>
        <taxon>lamiids</taxon>
        <taxon>Solanales</taxon>
        <taxon>Solanaceae</taxon>
        <taxon>Solanoideae</taxon>
        <taxon>Solaneae</taxon>
        <taxon>Solanum</taxon>
        <taxon>Solanum subgen. Lycopersicon</taxon>
    </lineage>
</organism>
<comment type="caution">
    <text evidence="2">The sequence shown here is derived from an EMBL/GenBank/DDBJ whole genome shotgun (WGS) entry which is preliminary data.</text>
</comment>
<dbReference type="AlphaFoldDB" id="A0A6N2BYJ1"/>
<dbReference type="PANTHER" id="PTHR12917">
    <property type="entry name" value="ASPARTYL PROTEASE DDI-RELATED"/>
    <property type="match status" value="1"/>
</dbReference>
<feature type="non-terminal residue" evidence="2">
    <location>
        <position position="197"/>
    </location>
</feature>
<evidence type="ECO:0000313" key="2">
    <source>
        <dbReference type="EMBL" id="TMW97073.1"/>
    </source>
</evidence>
<dbReference type="EMBL" id="RXGB01001902">
    <property type="protein sequence ID" value="TMW97073.1"/>
    <property type="molecule type" value="Genomic_DNA"/>
</dbReference>
<feature type="region of interest" description="Disordered" evidence="1">
    <location>
        <begin position="144"/>
        <end position="184"/>
    </location>
</feature>
<dbReference type="InterPro" id="IPR021109">
    <property type="entry name" value="Peptidase_aspartic_dom_sf"/>
</dbReference>
<name>A0A6N2BYJ1_SOLCI</name>
<dbReference type="Gene3D" id="2.40.70.10">
    <property type="entry name" value="Acid Proteases"/>
    <property type="match status" value="1"/>
</dbReference>
<gene>
    <name evidence="2" type="ORF">EJD97_006265</name>
</gene>
<protein>
    <submittedName>
        <fullName evidence="2">Uncharacterized protein</fullName>
    </submittedName>
</protein>
<sequence>MVYIGAEVNIMTKTAATRLGLRYSLSNAQLRMVNAPPTPMSGVAHGVSITLGEWQGKTNFTVAHLYLFDIILGQEFFQECHTVIDPYLQRLLVMEKGGTCMVPMVKAPKIEGQVRLIDMQLKKNPKKEKSIFLATITSLKEANSAKKSLSPGMKKLPRENNVVMPKKPPRRLRPRKEVDHEAELEEIKKQLKELRKG</sequence>
<feature type="compositionally biased region" description="Basic and acidic residues" evidence="1">
    <location>
        <begin position="175"/>
        <end position="184"/>
    </location>
</feature>
<accession>A0A6N2BYJ1</accession>
<dbReference type="CDD" id="cd00303">
    <property type="entry name" value="retropepsin_like"/>
    <property type="match status" value="1"/>
</dbReference>
<reference evidence="2" key="1">
    <citation type="submission" date="2019-05" db="EMBL/GenBank/DDBJ databases">
        <title>The de novo reference genome and transcriptome assemblies of the wild tomato species Solanum chilense.</title>
        <authorList>
            <person name="Stam R."/>
            <person name="Nosenko T."/>
            <person name="Hoerger A.C."/>
            <person name="Stephan W."/>
            <person name="Seidel M.A."/>
            <person name="Kuhn J.M.M."/>
            <person name="Haberer G."/>
            <person name="Tellier A."/>
        </authorList>
    </citation>
    <scope>NUCLEOTIDE SEQUENCE</scope>
    <source>
        <tissue evidence="2">Mature leaves</tissue>
    </source>
</reference>